<gene>
    <name evidence="2" type="ORF">GHO39_24920</name>
    <name evidence="1" type="ORF">GHO40_24365</name>
</gene>
<organism evidence="1 3">
    <name type="scientific">Pseudomonas helleri</name>
    <dbReference type="NCBI Taxonomy" id="1608996"/>
    <lineage>
        <taxon>Bacteria</taxon>
        <taxon>Pseudomonadati</taxon>
        <taxon>Pseudomonadota</taxon>
        <taxon>Gammaproteobacteria</taxon>
        <taxon>Pseudomonadales</taxon>
        <taxon>Pseudomonadaceae</taxon>
        <taxon>Pseudomonas</taxon>
    </lineage>
</organism>
<name>A0A6A7YF27_9PSED</name>
<protein>
    <submittedName>
        <fullName evidence="1">Uncharacterized protein</fullName>
    </submittedName>
</protein>
<evidence type="ECO:0000313" key="1">
    <source>
        <dbReference type="EMBL" id="MQT49829.1"/>
    </source>
</evidence>
<dbReference type="Proteomes" id="UP000441404">
    <property type="component" value="Unassembled WGS sequence"/>
</dbReference>
<proteinExistence type="predicted"/>
<sequence>MSRKVLLSVVAIANVYAGQVPCIVSVMGTARGNRMSFAGLCGGERRRGKQEGKGL</sequence>
<dbReference type="AlphaFoldDB" id="A0A6A7YF27"/>
<dbReference type="RefSeq" id="WP_153330713.1">
    <property type="nucleotide sequence ID" value="NZ_WIWI01000100.1"/>
</dbReference>
<evidence type="ECO:0000313" key="2">
    <source>
        <dbReference type="EMBL" id="MQT92348.1"/>
    </source>
</evidence>
<dbReference type="Proteomes" id="UP000489190">
    <property type="component" value="Unassembled WGS sequence"/>
</dbReference>
<evidence type="ECO:0000313" key="3">
    <source>
        <dbReference type="Proteomes" id="UP000441404"/>
    </source>
</evidence>
<accession>A0A6A7YF27</accession>
<dbReference type="EMBL" id="WIWJ01000070">
    <property type="protein sequence ID" value="MQT49829.1"/>
    <property type="molecule type" value="Genomic_DNA"/>
</dbReference>
<evidence type="ECO:0000313" key="4">
    <source>
        <dbReference type="Proteomes" id="UP000489190"/>
    </source>
</evidence>
<comment type="caution">
    <text evidence="1">The sequence shown here is derived from an EMBL/GenBank/DDBJ whole genome shotgun (WGS) entry which is preliminary data.</text>
</comment>
<reference evidence="3 4" key="1">
    <citation type="submission" date="2019-10" db="EMBL/GenBank/DDBJ databases">
        <title>Evaluation of single-gene subtyping targets for Pseudomonas.</title>
        <authorList>
            <person name="Reichler S.J."/>
            <person name="Orsi R.H."/>
            <person name="Wiedmann M."/>
            <person name="Martin N.H."/>
            <person name="Murphy S.I."/>
        </authorList>
    </citation>
    <scope>NUCLEOTIDE SEQUENCE [LARGE SCALE GENOMIC DNA]</scope>
    <source>
        <strain evidence="2 4">FSL R10-3254</strain>
        <strain evidence="1 3">FSL R10-3257</strain>
    </source>
</reference>
<dbReference type="EMBL" id="WIWI01000100">
    <property type="protein sequence ID" value="MQT92348.1"/>
    <property type="molecule type" value="Genomic_DNA"/>
</dbReference>